<sequence>MPTFDLQADPCIARYLAETLDRRILTTLLRQDSQAERGNIAIPVTLATLVSEAFRHFDDQISIMRRGSIVLKLGLTDILQDLDAARFVFRLARHRGYRILLKGITTDTLPLLSLDGLGIDFVRTQCMPSSLHAPAAVRQLAATAKRLVPARIVLAGTDAPAGLAFGVDAGIELFQGRYLEQAIRDARTRQRLSVVCDRGGMGSAMGGTSSH</sequence>
<accession>A0A7H1N438</accession>
<protein>
    <submittedName>
        <fullName evidence="1">EAL domain-containing protein</fullName>
    </submittedName>
</protein>
<dbReference type="EMBL" id="CP053923">
    <property type="protein sequence ID" value="QNT70474.1"/>
    <property type="molecule type" value="Genomic_DNA"/>
</dbReference>
<dbReference type="RefSeq" id="WP_190260952.1">
    <property type="nucleotide sequence ID" value="NZ_CP053923.1"/>
</dbReference>
<name>A0A7H1N438_9PROT</name>
<organism evidence="1 2">
    <name type="scientific">Defluviicoccus vanus</name>
    <dbReference type="NCBI Taxonomy" id="111831"/>
    <lineage>
        <taxon>Bacteria</taxon>
        <taxon>Pseudomonadati</taxon>
        <taxon>Pseudomonadota</taxon>
        <taxon>Alphaproteobacteria</taxon>
        <taxon>Rhodospirillales</taxon>
        <taxon>Rhodospirillaceae</taxon>
        <taxon>Defluviicoccus</taxon>
    </lineage>
</organism>
<dbReference type="Proteomes" id="UP000516369">
    <property type="component" value="Chromosome"/>
</dbReference>
<keyword evidence="2" id="KW-1185">Reference proteome</keyword>
<dbReference type="KEGG" id="dvn:HQ394_15485"/>
<proteinExistence type="predicted"/>
<evidence type="ECO:0000313" key="2">
    <source>
        <dbReference type="Proteomes" id="UP000516369"/>
    </source>
</evidence>
<evidence type="ECO:0000313" key="1">
    <source>
        <dbReference type="EMBL" id="QNT70474.1"/>
    </source>
</evidence>
<dbReference type="AlphaFoldDB" id="A0A7H1N438"/>
<reference evidence="1 2" key="1">
    <citation type="submission" date="2020-05" db="EMBL/GenBank/DDBJ databases">
        <title>Complete closed genome sequence of Defluviicoccus vanus.</title>
        <authorList>
            <person name="Bessarab I."/>
            <person name="Arumugam K."/>
            <person name="Maszenan A.M."/>
            <person name="Seviour R.J."/>
            <person name="Williams R.B."/>
        </authorList>
    </citation>
    <scope>NUCLEOTIDE SEQUENCE [LARGE SCALE GENOMIC DNA]</scope>
    <source>
        <strain evidence="1 2">Ben 114</strain>
    </source>
</reference>
<dbReference type="Gene3D" id="3.20.20.450">
    <property type="entry name" value="EAL domain"/>
    <property type="match status" value="1"/>
</dbReference>
<dbReference type="SUPFAM" id="SSF141868">
    <property type="entry name" value="EAL domain-like"/>
    <property type="match status" value="1"/>
</dbReference>
<gene>
    <name evidence="1" type="ORF">HQ394_15485</name>
</gene>
<dbReference type="InterPro" id="IPR035919">
    <property type="entry name" value="EAL_sf"/>
</dbReference>